<evidence type="ECO:0000313" key="3">
    <source>
        <dbReference type="WBParaSite" id="MhA1_Contig1752.frz3.gene3"/>
    </source>
</evidence>
<dbReference type="AlphaFoldDB" id="A0A1I8BAE6"/>
<feature type="compositionally biased region" description="Basic and acidic residues" evidence="1">
    <location>
        <begin position="150"/>
        <end position="167"/>
    </location>
</feature>
<protein>
    <submittedName>
        <fullName evidence="3">Uncharacterized protein</fullName>
    </submittedName>
</protein>
<feature type="region of interest" description="Disordered" evidence="1">
    <location>
        <begin position="70"/>
        <end position="167"/>
    </location>
</feature>
<evidence type="ECO:0000313" key="2">
    <source>
        <dbReference type="Proteomes" id="UP000095281"/>
    </source>
</evidence>
<keyword evidence="2" id="KW-1185">Reference proteome</keyword>
<dbReference type="Proteomes" id="UP000095281">
    <property type="component" value="Unplaced"/>
</dbReference>
<feature type="compositionally biased region" description="Low complexity" evidence="1">
    <location>
        <begin position="70"/>
        <end position="85"/>
    </location>
</feature>
<accession>A0A1I8BAE6</accession>
<proteinExistence type="predicted"/>
<dbReference type="WBParaSite" id="MhA1_Contig1752.frz3.gene3">
    <property type="protein sequence ID" value="MhA1_Contig1752.frz3.gene3"/>
    <property type="gene ID" value="MhA1_Contig1752.frz3.gene3"/>
</dbReference>
<sequence>MGNKSETTNTINSPISQSKMRKESEENGKFYLDPVVVQQILSAAKKQHENKPDCGCLYCRTVKAADLIKNSSTSNSNSSSTSNNNKYIPKTTKSEKSAGPSRIADSNSNNKKPITKRSLLKEIDLSATSSEEEPPIKKWPVKPPQFYWENPEKSPKDEKQKNSEKEQAIELSRLKGEIVRKNTLVAETCSQIGITLRAVASLFDRLATQTKETKEN</sequence>
<evidence type="ECO:0000256" key="1">
    <source>
        <dbReference type="SAM" id="MobiDB-lite"/>
    </source>
</evidence>
<feature type="compositionally biased region" description="Polar residues" evidence="1">
    <location>
        <begin position="1"/>
        <end position="18"/>
    </location>
</feature>
<feature type="region of interest" description="Disordered" evidence="1">
    <location>
        <begin position="1"/>
        <end position="26"/>
    </location>
</feature>
<reference evidence="3" key="1">
    <citation type="submission" date="2016-11" db="UniProtKB">
        <authorList>
            <consortium name="WormBaseParasite"/>
        </authorList>
    </citation>
    <scope>IDENTIFICATION</scope>
</reference>
<organism evidence="2 3">
    <name type="scientific">Meloidogyne hapla</name>
    <name type="common">Root-knot nematode worm</name>
    <dbReference type="NCBI Taxonomy" id="6305"/>
    <lineage>
        <taxon>Eukaryota</taxon>
        <taxon>Metazoa</taxon>
        <taxon>Ecdysozoa</taxon>
        <taxon>Nematoda</taxon>
        <taxon>Chromadorea</taxon>
        <taxon>Rhabditida</taxon>
        <taxon>Tylenchina</taxon>
        <taxon>Tylenchomorpha</taxon>
        <taxon>Tylenchoidea</taxon>
        <taxon>Meloidogynidae</taxon>
        <taxon>Meloidogyninae</taxon>
        <taxon>Meloidogyne</taxon>
    </lineage>
</organism>
<name>A0A1I8BAE6_MELHA</name>